<dbReference type="Proteomes" id="UP000637383">
    <property type="component" value="Unassembled WGS sequence"/>
</dbReference>
<evidence type="ECO:0000313" key="1">
    <source>
        <dbReference type="EMBL" id="MBD2739200.1"/>
    </source>
</evidence>
<accession>A0ABR8KM47</accession>
<organism evidence="1 2">
    <name type="scientific">Nostoc paludosum FACHB-159</name>
    <dbReference type="NCBI Taxonomy" id="2692908"/>
    <lineage>
        <taxon>Bacteria</taxon>
        <taxon>Bacillati</taxon>
        <taxon>Cyanobacteriota</taxon>
        <taxon>Cyanophyceae</taxon>
        <taxon>Nostocales</taxon>
        <taxon>Nostocaceae</taxon>
        <taxon>Nostoc</taxon>
    </lineage>
</organism>
<name>A0ABR8KM47_9NOSO</name>
<protein>
    <submittedName>
        <fullName evidence="1">Uncharacterized protein</fullName>
    </submittedName>
</protein>
<dbReference type="EMBL" id="JACJTU010000074">
    <property type="protein sequence ID" value="MBD2739200.1"/>
    <property type="molecule type" value="Genomic_DNA"/>
</dbReference>
<sequence length="65" mass="7086">MAWVEPWTVPAMLTGNKVDANRLRAINTDLFTSEVDMSVPSSQAIISFPTLYLSGGLSWVLSRGS</sequence>
<gene>
    <name evidence="1" type="ORF">H6H03_35980</name>
</gene>
<keyword evidence="2" id="KW-1185">Reference proteome</keyword>
<dbReference type="RefSeq" id="WP_190959735.1">
    <property type="nucleotide sequence ID" value="NZ_JACJTU010000074.1"/>
</dbReference>
<proteinExistence type="predicted"/>
<reference evidence="1 2" key="1">
    <citation type="journal article" date="2020" name="ISME J.">
        <title>Comparative genomics reveals insights into cyanobacterial evolution and habitat adaptation.</title>
        <authorList>
            <person name="Chen M.Y."/>
            <person name="Teng W.K."/>
            <person name="Zhao L."/>
            <person name="Hu C.X."/>
            <person name="Zhou Y.K."/>
            <person name="Han B.P."/>
            <person name="Song L.R."/>
            <person name="Shu W.S."/>
        </authorList>
    </citation>
    <scope>NUCLEOTIDE SEQUENCE [LARGE SCALE GENOMIC DNA]</scope>
    <source>
        <strain evidence="1 2">FACHB-159</strain>
    </source>
</reference>
<evidence type="ECO:0000313" key="2">
    <source>
        <dbReference type="Proteomes" id="UP000637383"/>
    </source>
</evidence>
<comment type="caution">
    <text evidence="1">The sequence shown here is derived from an EMBL/GenBank/DDBJ whole genome shotgun (WGS) entry which is preliminary data.</text>
</comment>